<evidence type="ECO:0000313" key="3">
    <source>
        <dbReference type="Proteomes" id="UP000051236"/>
    </source>
</evidence>
<keyword evidence="1" id="KW-0472">Membrane</keyword>
<reference evidence="2 3" key="1">
    <citation type="journal article" date="2015" name="Genome Announc.">
        <title>Expanding the biotechnology potential of lactobacilli through comparative genomics of 213 strains and associated genera.</title>
        <authorList>
            <person name="Sun Z."/>
            <person name="Harris H.M."/>
            <person name="McCann A."/>
            <person name="Guo C."/>
            <person name="Argimon S."/>
            <person name="Zhang W."/>
            <person name="Yang X."/>
            <person name="Jeffery I.B."/>
            <person name="Cooney J.C."/>
            <person name="Kagawa T.F."/>
            <person name="Liu W."/>
            <person name="Song Y."/>
            <person name="Salvetti E."/>
            <person name="Wrobel A."/>
            <person name="Rasinkangas P."/>
            <person name="Parkhill J."/>
            <person name="Rea M.C."/>
            <person name="O'Sullivan O."/>
            <person name="Ritari J."/>
            <person name="Douillard F.P."/>
            <person name="Paul Ross R."/>
            <person name="Yang R."/>
            <person name="Briner A.E."/>
            <person name="Felis G.E."/>
            <person name="de Vos W.M."/>
            <person name="Barrangou R."/>
            <person name="Klaenhammer T.R."/>
            <person name="Caufield P.W."/>
            <person name="Cui Y."/>
            <person name="Zhang H."/>
            <person name="O'Toole P.W."/>
        </authorList>
    </citation>
    <scope>NUCLEOTIDE SEQUENCE [LARGE SCALE GENOMIC DNA]</scope>
    <source>
        <strain evidence="2 3">DSM 18527</strain>
    </source>
</reference>
<dbReference type="Proteomes" id="UP000051236">
    <property type="component" value="Unassembled WGS sequence"/>
</dbReference>
<keyword evidence="1" id="KW-0812">Transmembrane</keyword>
<accession>X0PRU6</accession>
<keyword evidence="3" id="KW-1185">Reference proteome</keyword>
<feature type="transmembrane region" description="Helical" evidence="1">
    <location>
        <begin position="6"/>
        <end position="26"/>
    </location>
</feature>
<dbReference type="OrthoDB" id="2299561at2"/>
<organism evidence="2 3">
    <name type="scientific">Agrilactobacillus composti DSM 18527 = JCM 14202</name>
    <dbReference type="NCBI Taxonomy" id="1423734"/>
    <lineage>
        <taxon>Bacteria</taxon>
        <taxon>Bacillati</taxon>
        <taxon>Bacillota</taxon>
        <taxon>Bacilli</taxon>
        <taxon>Lactobacillales</taxon>
        <taxon>Lactobacillaceae</taxon>
        <taxon>Agrilactobacillus</taxon>
    </lineage>
</organism>
<proteinExistence type="predicted"/>
<keyword evidence="1" id="KW-1133">Transmembrane helix</keyword>
<feature type="transmembrane region" description="Helical" evidence="1">
    <location>
        <begin position="47"/>
        <end position="65"/>
    </location>
</feature>
<feature type="transmembrane region" description="Helical" evidence="1">
    <location>
        <begin position="71"/>
        <end position="89"/>
    </location>
</feature>
<protein>
    <recommendedName>
        <fullName evidence="4">Integral membrane protein</fullName>
    </recommendedName>
</protein>
<evidence type="ECO:0000313" key="2">
    <source>
        <dbReference type="EMBL" id="KRM36679.1"/>
    </source>
</evidence>
<evidence type="ECO:0000256" key="1">
    <source>
        <dbReference type="SAM" id="Phobius"/>
    </source>
</evidence>
<gene>
    <name evidence="2" type="ORF">FC83_GL002554</name>
</gene>
<sequence length="93" mass="10610">MLILTIIMVFFMLLVLTLAVYLLKHLDRPFMSFSPQENPTLRSSMQITAYLLIATCVLGVILLFFQQPKLQLITLLLASFITAFFALRISQLS</sequence>
<dbReference type="EMBL" id="AZGA01000002">
    <property type="protein sequence ID" value="KRM36679.1"/>
    <property type="molecule type" value="Genomic_DNA"/>
</dbReference>
<name>X0PRU6_9LACO</name>
<comment type="caution">
    <text evidence="2">The sequence shown here is derived from an EMBL/GenBank/DDBJ whole genome shotgun (WGS) entry which is preliminary data.</text>
</comment>
<dbReference type="AlphaFoldDB" id="X0PRU6"/>
<dbReference type="PATRIC" id="fig|1423734.3.peg.2590"/>
<evidence type="ECO:0008006" key="4">
    <source>
        <dbReference type="Google" id="ProtNLM"/>
    </source>
</evidence>
<dbReference type="RefSeq" id="WP_035453752.1">
    <property type="nucleotide sequence ID" value="NZ_AZGA01000002.1"/>
</dbReference>